<feature type="compositionally biased region" description="Pro residues" evidence="1">
    <location>
        <begin position="181"/>
        <end position="202"/>
    </location>
</feature>
<evidence type="ECO:0000256" key="1">
    <source>
        <dbReference type="SAM" id="MobiDB-lite"/>
    </source>
</evidence>
<dbReference type="GO" id="GO:0005737">
    <property type="term" value="C:cytoplasm"/>
    <property type="evidence" value="ECO:0007669"/>
    <property type="project" value="TreeGrafter"/>
</dbReference>
<evidence type="ECO:0000313" key="2">
    <source>
        <dbReference type="EMBL" id="EMP26003.1"/>
    </source>
</evidence>
<feature type="region of interest" description="Disordered" evidence="1">
    <location>
        <begin position="493"/>
        <end position="595"/>
    </location>
</feature>
<accession>M7B1N6</accession>
<evidence type="ECO:0000313" key="3">
    <source>
        <dbReference type="Proteomes" id="UP000031443"/>
    </source>
</evidence>
<dbReference type="GO" id="GO:0006355">
    <property type="term" value="P:regulation of DNA-templated transcription"/>
    <property type="evidence" value="ECO:0007669"/>
    <property type="project" value="InterPro"/>
</dbReference>
<keyword evidence="3" id="KW-1185">Reference proteome</keyword>
<dbReference type="GO" id="GO:0005634">
    <property type="term" value="C:nucleus"/>
    <property type="evidence" value="ECO:0007669"/>
    <property type="project" value="TreeGrafter"/>
</dbReference>
<dbReference type="PANTHER" id="PTHR47282">
    <property type="entry name" value="PGC-1 AND ERR-INDUCED REGULATOR IN MUSCLE PROTEIN 1"/>
    <property type="match status" value="1"/>
</dbReference>
<dbReference type="Proteomes" id="UP000031443">
    <property type="component" value="Unassembled WGS sequence"/>
</dbReference>
<dbReference type="EMBL" id="KB585326">
    <property type="protein sequence ID" value="EMP26003.1"/>
    <property type="molecule type" value="Genomic_DNA"/>
</dbReference>
<gene>
    <name evidence="2" type="ORF">UY3_17000</name>
</gene>
<dbReference type="InterPro" id="IPR043442">
    <property type="entry name" value="Perm1"/>
</dbReference>
<protein>
    <recommendedName>
        <fullName evidence="4">PGC-1 and ERR-induced regulator in muscle protein 1</fullName>
    </recommendedName>
</protein>
<organism evidence="2 3">
    <name type="scientific">Chelonia mydas</name>
    <name type="common">Green sea-turtle</name>
    <name type="synonym">Chelonia agassizi</name>
    <dbReference type="NCBI Taxonomy" id="8469"/>
    <lineage>
        <taxon>Eukaryota</taxon>
        <taxon>Metazoa</taxon>
        <taxon>Chordata</taxon>
        <taxon>Craniata</taxon>
        <taxon>Vertebrata</taxon>
        <taxon>Euteleostomi</taxon>
        <taxon>Archelosauria</taxon>
        <taxon>Testudinata</taxon>
        <taxon>Testudines</taxon>
        <taxon>Cryptodira</taxon>
        <taxon>Durocryptodira</taxon>
        <taxon>Americhelydia</taxon>
        <taxon>Chelonioidea</taxon>
        <taxon>Cheloniidae</taxon>
        <taxon>Chelonia</taxon>
    </lineage>
</organism>
<reference evidence="3" key="1">
    <citation type="journal article" date="2013" name="Nat. Genet.">
        <title>The draft genomes of soft-shell turtle and green sea turtle yield insights into the development and evolution of the turtle-specific body plan.</title>
        <authorList>
            <person name="Wang Z."/>
            <person name="Pascual-Anaya J."/>
            <person name="Zadissa A."/>
            <person name="Li W."/>
            <person name="Niimura Y."/>
            <person name="Huang Z."/>
            <person name="Li C."/>
            <person name="White S."/>
            <person name="Xiong Z."/>
            <person name="Fang D."/>
            <person name="Wang B."/>
            <person name="Ming Y."/>
            <person name="Chen Y."/>
            <person name="Zheng Y."/>
            <person name="Kuraku S."/>
            <person name="Pignatelli M."/>
            <person name="Herrero J."/>
            <person name="Beal K."/>
            <person name="Nozawa M."/>
            <person name="Li Q."/>
            <person name="Wang J."/>
            <person name="Zhang H."/>
            <person name="Yu L."/>
            <person name="Shigenobu S."/>
            <person name="Wang J."/>
            <person name="Liu J."/>
            <person name="Flicek P."/>
            <person name="Searle S."/>
            <person name="Wang J."/>
            <person name="Kuratani S."/>
            <person name="Yin Y."/>
            <person name="Aken B."/>
            <person name="Zhang G."/>
            <person name="Irie N."/>
        </authorList>
    </citation>
    <scope>NUCLEOTIDE SEQUENCE [LARGE SCALE GENOMIC DNA]</scope>
</reference>
<dbReference type="eggNOG" id="ENOG502RYI7">
    <property type="taxonomic scope" value="Eukaryota"/>
</dbReference>
<name>M7B1N6_CHEMY</name>
<dbReference type="PANTHER" id="PTHR47282:SF1">
    <property type="entry name" value="PGC-1 AND ERR-INDUCED REGULATOR IN MUSCLE PROTEIN 1"/>
    <property type="match status" value="1"/>
</dbReference>
<feature type="region of interest" description="Disordered" evidence="1">
    <location>
        <begin position="694"/>
        <end position="717"/>
    </location>
</feature>
<feature type="region of interest" description="Disordered" evidence="1">
    <location>
        <begin position="298"/>
        <end position="438"/>
    </location>
</feature>
<feature type="region of interest" description="Disordered" evidence="1">
    <location>
        <begin position="174"/>
        <end position="268"/>
    </location>
</feature>
<dbReference type="AlphaFoldDB" id="M7B1N6"/>
<evidence type="ECO:0008006" key="4">
    <source>
        <dbReference type="Google" id="ProtNLM"/>
    </source>
</evidence>
<feature type="compositionally biased region" description="Basic and acidic residues" evidence="1">
    <location>
        <begin position="318"/>
        <end position="327"/>
    </location>
</feature>
<feature type="compositionally biased region" description="Polar residues" evidence="1">
    <location>
        <begin position="233"/>
        <end position="242"/>
    </location>
</feature>
<dbReference type="GO" id="GO:0014850">
    <property type="term" value="P:response to muscle activity"/>
    <property type="evidence" value="ECO:0007669"/>
    <property type="project" value="TreeGrafter"/>
</dbReference>
<proteinExistence type="predicted"/>
<sequence length="871" mass="92744">MRPQQRGPATRVQAQLTPWVCTRAASPSCRLCHHGYSAIFSMLARAELACVCLPELGSKASLLCRHTLKWYTTSFLCPSLPPQSHCRNAMRCDRFSGSRHLKCICKADAHAPEMENFQYSIQLNDRDWAEFYSASEECNLIPAALATADEPGFSDLEQGDGEAGSPRPARLITERAGSTPAPGPGPLPPHWVPGETSPPRPMPGHLAPDEGLSGSEDQMDLGSGSRFLRESDTPGSPQQTPLMPSAQDRKLPCFSGASSANPASHATEKMGQAAERAVASPFAVQGGAGLAVVPHGYLPEGAPQKRELPGEHLQGSPEKTESERPVHAADVSSPALAASGGMERPAGEKANWSLCLEPGLPDPNSDISQNPSAEPLQPPCCRIPGESRPAGKNPGERLGLGPALTAPGSPDDSPDVVQPRGRVHRGESHEHQGMPTAAGTLSHGAVARECSTPAMGFLTPSSLLRESKGEGRVAKPALGGLEGEDEAHATCSMLGDEGRGLALGGQAVSAPRSKGVKGPAAQPFPGEVKTSRARPKQATDLGTHENMSLNQSSKPTPSQREECKSTPGKPLRFGSTVAFGGDAEDGAQGRQRSGLLGGMFHHHSAAEDSQEGARPTLTSLEMDDCFFCDAQEQEGEMKALGGVEKTPMSPCEKEQEVPEMYGPEMYEYFFNEPEGSGGGGHKDTFVELDRISSLEQTSSPGESQEDLGSSPAGEPGGVISIPEVYEHFFTDGVRGRKSWRGIFLSMPALEARKALVALKSLLQKSMHLVRHNPHNRGVPVPRGSIKRLPLLQLTPHGRIQLKPEDLGMAPARAALTQEDMCLVFVAFASWAVKTSDLQAPDAWKTVLLANVGTLSAIRYFRRQAIEGRHGT</sequence>
<feature type="compositionally biased region" description="Polar residues" evidence="1">
    <location>
        <begin position="545"/>
        <end position="558"/>
    </location>
</feature>